<comment type="caution">
    <text evidence="3">The sequence shown here is derived from an EMBL/GenBank/DDBJ whole genome shotgun (WGS) entry which is preliminary data.</text>
</comment>
<keyword evidence="4" id="KW-1185">Reference proteome</keyword>
<dbReference type="EMBL" id="JAAKZY010000261">
    <property type="protein sequence ID" value="NGO14465.1"/>
    <property type="molecule type" value="Genomic_DNA"/>
</dbReference>
<feature type="transmembrane region" description="Helical" evidence="2">
    <location>
        <begin position="247"/>
        <end position="269"/>
    </location>
</feature>
<evidence type="ECO:0000256" key="1">
    <source>
        <dbReference type="SAM" id="MobiDB-lite"/>
    </source>
</evidence>
<feature type="transmembrane region" description="Helical" evidence="2">
    <location>
        <begin position="333"/>
        <end position="349"/>
    </location>
</feature>
<sequence length="454" mass="47254">MDSSGGSSSASEGPDRPVAGPPLNAAERDEYERLRKAASVRHRGPRYAAASVLMLLAFLLAPSAVVAAWVDSEVSDTDRYVQTVAPIAKEPSVQSTVTDRLTKRVVDTIDVAAITSATAKALKQQGAPPQVVQGAEALTGPLTSALNSAVHDIVHKVVASDQFAEVWDEANRRAHAAVVEVLTGDDSSAIQAGDDSVDLNLGTVIDDVKQTLVGAGFDQAAKIPDVDKTIHLFQTDKLNEAQDAMRLLDIIGTWLPVVVLVLAALAVWSAPAHRVALMATAIGVGVMMIALLIGLAVMRQVYLDSVPTTALPQGTAAEIYDTFIRFLRNSTRTVLVIAVITALAAYLYGPGRGARWVRSAAAGGTGATGRAMARHGLSTGAAGRWLDTHSKWTTGIAIAGGALALMLWNYPTPGAVAFVLGIVVLVLALLGILATASGTPEHPAAGARPVTRPG</sequence>
<feature type="transmembrane region" description="Helical" evidence="2">
    <location>
        <begin position="392"/>
        <end position="408"/>
    </location>
</feature>
<proteinExistence type="predicted"/>
<feature type="transmembrane region" description="Helical" evidence="2">
    <location>
        <begin position="47"/>
        <end position="70"/>
    </location>
</feature>
<feature type="region of interest" description="Disordered" evidence="1">
    <location>
        <begin position="1"/>
        <end position="27"/>
    </location>
</feature>
<evidence type="ECO:0000313" key="3">
    <source>
        <dbReference type="EMBL" id="NGO14465.1"/>
    </source>
</evidence>
<feature type="transmembrane region" description="Helical" evidence="2">
    <location>
        <begin position="415"/>
        <end position="436"/>
    </location>
</feature>
<gene>
    <name evidence="3" type="ORF">G5C60_44480</name>
</gene>
<keyword evidence="2" id="KW-0812">Transmembrane</keyword>
<dbReference type="Proteomes" id="UP000472335">
    <property type="component" value="Unassembled WGS sequence"/>
</dbReference>
<keyword evidence="2" id="KW-0472">Membrane</keyword>
<feature type="transmembrane region" description="Helical" evidence="2">
    <location>
        <begin position="275"/>
        <end position="297"/>
    </location>
</feature>
<name>A0A6G4VKS7_9ACTN</name>
<organism evidence="3 4">
    <name type="scientific">Streptomyces scabichelini</name>
    <dbReference type="NCBI Taxonomy" id="2711217"/>
    <lineage>
        <taxon>Bacteria</taxon>
        <taxon>Bacillati</taxon>
        <taxon>Actinomycetota</taxon>
        <taxon>Actinomycetes</taxon>
        <taxon>Kitasatosporales</taxon>
        <taxon>Streptomycetaceae</taxon>
        <taxon>Streptomyces</taxon>
    </lineage>
</organism>
<protein>
    <recommendedName>
        <fullName evidence="5">Integral membrane protein</fullName>
    </recommendedName>
</protein>
<dbReference type="AlphaFoldDB" id="A0A6G4VKS7"/>
<evidence type="ECO:0008006" key="5">
    <source>
        <dbReference type="Google" id="ProtNLM"/>
    </source>
</evidence>
<keyword evidence="2" id="KW-1133">Transmembrane helix</keyword>
<evidence type="ECO:0000256" key="2">
    <source>
        <dbReference type="SAM" id="Phobius"/>
    </source>
</evidence>
<evidence type="ECO:0000313" key="4">
    <source>
        <dbReference type="Proteomes" id="UP000472335"/>
    </source>
</evidence>
<feature type="compositionally biased region" description="Low complexity" evidence="1">
    <location>
        <begin position="1"/>
        <end position="12"/>
    </location>
</feature>
<reference evidence="3 4" key="1">
    <citation type="submission" date="2020-02" db="EMBL/GenBank/DDBJ databases">
        <title>Whole-genome analyses of novel actinobacteria.</title>
        <authorList>
            <person name="Sahin N."/>
            <person name="Gencbay T."/>
        </authorList>
    </citation>
    <scope>NUCLEOTIDE SEQUENCE [LARGE SCALE GENOMIC DNA]</scope>
    <source>
        <strain evidence="3 4">HC44</strain>
    </source>
</reference>
<accession>A0A6G4VKS7</accession>